<keyword evidence="3" id="KW-1185">Reference proteome</keyword>
<reference evidence="2" key="2">
    <citation type="submission" date="2021-12" db="EMBL/GenBank/DDBJ databases">
        <title>Resequencing data analysis of finger millet.</title>
        <authorList>
            <person name="Hatakeyama M."/>
            <person name="Aluri S."/>
            <person name="Balachadran M.T."/>
            <person name="Sivarajan S.R."/>
            <person name="Poveda L."/>
            <person name="Shimizu-Inatsugi R."/>
            <person name="Schlapbach R."/>
            <person name="Sreeman S.M."/>
            <person name="Shimizu K.K."/>
        </authorList>
    </citation>
    <scope>NUCLEOTIDE SEQUENCE</scope>
</reference>
<comment type="caution">
    <text evidence="2">The sequence shown here is derived from an EMBL/GenBank/DDBJ whole genome shotgun (WGS) entry which is preliminary data.</text>
</comment>
<feature type="domain" description="DUF1618" evidence="1">
    <location>
        <begin position="58"/>
        <end position="178"/>
    </location>
</feature>
<dbReference type="Pfam" id="PF07762">
    <property type="entry name" value="DUF1618"/>
    <property type="match status" value="1"/>
</dbReference>
<gene>
    <name evidence="2" type="primary">ga13203</name>
    <name evidence="2" type="ORF">PR202_ga13203</name>
</gene>
<dbReference type="PANTHER" id="PTHR33086:SF54">
    <property type="entry name" value="DUF1618 DOMAIN-CONTAINING PROTEIN"/>
    <property type="match status" value="1"/>
</dbReference>
<dbReference type="EMBL" id="BQKI01000006">
    <property type="protein sequence ID" value="GJM96376.1"/>
    <property type="molecule type" value="Genomic_DNA"/>
</dbReference>
<reference evidence="2" key="1">
    <citation type="journal article" date="2018" name="DNA Res.">
        <title>Multiple hybrid de novo genome assembly of finger millet, an orphan allotetraploid crop.</title>
        <authorList>
            <person name="Hatakeyama M."/>
            <person name="Aluri S."/>
            <person name="Balachadran M.T."/>
            <person name="Sivarajan S.R."/>
            <person name="Patrignani A."/>
            <person name="Gruter S."/>
            <person name="Poveda L."/>
            <person name="Shimizu-Inatsugi R."/>
            <person name="Baeten J."/>
            <person name="Francoijs K.J."/>
            <person name="Nataraja K.N."/>
            <person name="Reddy Y.A.N."/>
            <person name="Phadnis S."/>
            <person name="Ravikumar R.L."/>
            <person name="Schlapbach R."/>
            <person name="Sreeman S.M."/>
            <person name="Shimizu K.K."/>
        </authorList>
    </citation>
    <scope>NUCLEOTIDE SEQUENCE</scope>
</reference>
<accession>A0AAV5CE83</accession>
<evidence type="ECO:0000313" key="2">
    <source>
        <dbReference type="EMBL" id="GJM96376.1"/>
    </source>
</evidence>
<evidence type="ECO:0000313" key="3">
    <source>
        <dbReference type="Proteomes" id="UP001054889"/>
    </source>
</evidence>
<dbReference type="AlphaFoldDB" id="A0AAV5CE83"/>
<sequence>MARAIGDPEFDPSTFHCIVSTKTVGTDPWLIKEQVFTSMAPDSFSADVAFSFKGKPFWADLSEGVLYCDLPPRWSDEGYNFYNFIRLPEECQLDLNTMPKDEPLKMTRTIGCVGDSIWFVYIKRSESYANDVVTTWTLDLTDREWKQVEKVSAEVLWSLDSFKDVGLPEAQLEYPILTADGTLGLVLSDQHELTEYGRVEDFICGFDMSLKNLLWHGRVHNYRSTEPVILASDFFQMSHKRKWAELCRNNDNNSGTEGVYSSVPRMMPRKRL</sequence>
<dbReference type="InterPro" id="IPR011676">
    <property type="entry name" value="DUF1618"/>
</dbReference>
<protein>
    <recommendedName>
        <fullName evidence="1">DUF1618 domain-containing protein</fullName>
    </recommendedName>
</protein>
<name>A0AAV5CE83_ELECO</name>
<dbReference type="PANTHER" id="PTHR33086">
    <property type="entry name" value="OS05G0468200 PROTEIN-RELATED"/>
    <property type="match status" value="1"/>
</dbReference>
<proteinExistence type="predicted"/>
<organism evidence="2 3">
    <name type="scientific">Eleusine coracana subsp. coracana</name>
    <dbReference type="NCBI Taxonomy" id="191504"/>
    <lineage>
        <taxon>Eukaryota</taxon>
        <taxon>Viridiplantae</taxon>
        <taxon>Streptophyta</taxon>
        <taxon>Embryophyta</taxon>
        <taxon>Tracheophyta</taxon>
        <taxon>Spermatophyta</taxon>
        <taxon>Magnoliopsida</taxon>
        <taxon>Liliopsida</taxon>
        <taxon>Poales</taxon>
        <taxon>Poaceae</taxon>
        <taxon>PACMAD clade</taxon>
        <taxon>Chloridoideae</taxon>
        <taxon>Cynodonteae</taxon>
        <taxon>Eleusininae</taxon>
        <taxon>Eleusine</taxon>
    </lineage>
</organism>
<dbReference type="Proteomes" id="UP001054889">
    <property type="component" value="Unassembled WGS sequence"/>
</dbReference>
<evidence type="ECO:0000259" key="1">
    <source>
        <dbReference type="Pfam" id="PF07762"/>
    </source>
</evidence>